<name>A0A7V0I9P8_DESA2</name>
<organism evidence="1">
    <name type="scientific">Desulfofervidus auxilii</name>
    <dbReference type="NCBI Taxonomy" id="1621989"/>
    <lineage>
        <taxon>Bacteria</taxon>
        <taxon>Pseudomonadati</taxon>
        <taxon>Thermodesulfobacteriota</taxon>
        <taxon>Candidatus Desulfofervidia</taxon>
        <taxon>Candidatus Desulfofervidales</taxon>
        <taxon>Candidatus Desulfofervidaceae</taxon>
        <taxon>Candidatus Desulfofervidus</taxon>
    </lineage>
</organism>
<dbReference type="InterPro" id="IPR005358">
    <property type="entry name" value="Puta_zinc/iron-chelating_dom"/>
</dbReference>
<accession>A0A7V0I9P8</accession>
<dbReference type="EMBL" id="DQWQ01000030">
    <property type="protein sequence ID" value="HDD35281.1"/>
    <property type="molecule type" value="Genomic_DNA"/>
</dbReference>
<evidence type="ECO:0000313" key="1">
    <source>
        <dbReference type="EMBL" id="HDD35281.1"/>
    </source>
</evidence>
<comment type="caution">
    <text evidence="1">The sequence shown here is derived from an EMBL/GenBank/DDBJ whole genome shotgun (WGS) entry which is preliminary data.</text>
</comment>
<dbReference type="Proteomes" id="UP000885706">
    <property type="component" value="Unassembled WGS sequence"/>
</dbReference>
<dbReference type="PANTHER" id="PTHR35866:SF1">
    <property type="entry name" value="YKGJ FAMILY CYSTEINE CLUSTER PROTEIN"/>
    <property type="match status" value="1"/>
</dbReference>
<protein>
    <submittedName>
        <fullName evidence="1">YkgJ family cysteine cluster protein</fullName>
    </submittedName>
</protein>
<dbReference type="Pfam" id="PF03692">
    <property type="entry name" value="CxxCxxCC"/>
    <property type="match status" value="1"/>
</dbReference>
<dbReference type="AlphaFoldDB" id="A0A7V0I9P8"/>
<gene>
    <name evidence="1" type="ORF">ENF30_00615</name>
</gene>
<sequence length="227" mass="27104">MDTFQFACHKGLSCYTKCCRDVNIWLTPYDVMRMKNALGISSEDFLLKYTLPRKSKKGLPLVLLKMQDNAERTCPFVTSEGCIIYPDRPWSCRVYPVEEMTDDGKFRLTKFDFCLGFNEKKQWTIEEWKEDQGLKPYLAMEKAYKAVIESKSWDKIPVMKGEAWQMFYMACYNIDRFRQFLKVGQTLKRLRLPEERIRRIKEDDEELLRFAFEWVRFAILGEPIFII</sequence>
<reference evidence="1" key="1">
    <citation type="journal article" date="2020" name="mSystems">
        <title>Genome- and Community-Level Interaction Insights into Carbon Utilization and Element Cycling Functions of Hydrothermarchaeota in Hydrothermal Sediment.</title>
        <authorList>
            <person name="Zhou Z."/>
            <person name="Liu Y."/>
            <person name="Xu W."/>
            <person name="Pan J."/>
            <person name="Luo Z.H."/>
            <person name="Li M."/>
        </authorList>
    </citation>
    <scope>NUCLEOTIDE SEQUENCE [LARGE SCALE GENOMIC DNA]</scope>
    <source>
        <strain evidence="1">HyVt-113</strain>
    </source>
</reference>
<proteinExistence type="predicted"/>
<dbReference type="PANTHER" id="PTHR35866">
    <property type="entry name" value="PUTATIVE-RELATED"/>
    <property type="match status" value="1"/>
</dbReference>